<sequence>MGPGSIPVYTNEYFQYLSVLCCSAQKNKTSPTIKVYSLPKSLVTLTRVRNFSKFKCVFALYSYNIIQQLPYESEPDPLEVREISRDHCYKAYQLGVWSPISTKKLEGIVKLACALESGRYVARDIVQPKKSTSLKKREHHSSFLRHLFLLISQHTFSCPCRATEGVCAINFSSSGTPEWPRSGSQDKTQNYGV</sequence>
<gene>
    <name evidence="1" type="ORF">HICCMSTLAB_LOCUS2647</name>
</gene>
<keyword evidence="2" id="KW-1185">Reference proteome</keyword>
<dbReference type="EMBL" id="CAJNRD030001117">
    <property type="protein sequence ID" value="CAG5078109.1"/>
    <property type="molecule type" value="Genomic_DNA"/>
</dbReference>
<dbReference type="AlphaFoldDB" id="A0A8J2H6C9"/>
<evidence type="ECO:0000313" key="2">
    <source>
        <dbReference type="Proteomes" id="UP000786811"/>
    </source>
</evidence>
<organism evidence="1 2">
    <name type="scientific">Cotesia congregata</name>
    <name type="common">Parasitoid wasp</name>
    <name type="synonym">Apanteles congregatus</name>
    <dbReference type="NCBI Taxonomy" id="51543"/>
    <lineage>
        <taxon>Eukaryota</taxon>
        <taxon>Metazoa</taxon>
        <taxon>Ecdysozoa</taxon>
        <taxon>Arthropoda</taxon>
        <taxon>Hexapoda</taxon>
        <taxon>Insecta</taxon>
        <taxon>Pterygota</taxon>
        <taxon>Neoptera</taxon>
        <taxon>Endopterygota</taxon>
        <taxon>Hymenoptera</taxon>
        <taxon>Apocrita</taxon>
        <taxon>Ichneumonoidea</taxon>
        <taxon>Braconidae</taxon>
        <taxon>Microgastrinae</taxon>
        <taxon>Cotesia</taxon>
    </lineage>
</organism>
<name>A0A8J2H6C9_COTCN</name>
<dbReference type="Proteomes" id="UP000786811">
    <property type="component" value="Unassembled WGS sequence"/>
</dbReference>
<reference evidence="1" key="1">
    <citation type="submission" date="2021-04" db="EMBL/GenBank/DDBJ databases">
        <authorList>
            <person name="Chebbi M.A.C M."/>
        </authorList>
    </citation>
    <scope>NUCLEOTIDE SEQUENCE</scope>
</reference>
<protein>
    <submittedName>
        <fullName evidence="1">Uncharacterized protein</fullName>
    </submittedName>
</protein>
<evidence type="ECO:0000313" key="1">
    <source>
        <dbReference type="EMBL" id="CAG5078109.1"/>
    </source>
</evidence>
<comment type="caution">
    <text evidence="1">The sequence shown here is derived from an EMBL/GenBank/DDBJ whole genome shotgun (WGS) entry which is preliminary data.</text>
</comment>
<proteinExistence type="predicted"/>
<accession>A0A8J2H6C9</accession>